<dbReference type="PANTHER" id="PTHR22437">
    <property type="entry name" value="WINGED HELIX DOMAIN-CONTAINING PROTEIN"/>
    <property type="match status" value="1"/>
</dbReference>
<dbReference type="EnsemblMetazoa" id="MESCA008072-RA">
    <property type="protein sequence ID" value="MESCA008072-PA"/>
    <property type="gene ID" value="MESCA008072"/>
</dbReference>
<dbReference type="Proteomes" id="UP000015102">
    <property type="component" value="Unassembled WGS sequence"/>
</dbReference>
<keyword evidence="3" id="KW-1185">Reference proteome</keyword>
<dbReference type="EMBL" id="CAQQ02199510">
    <property type="status" value="NOT_ANNOTATED_CDS"/>
    <property type="molecule type" value="Genomic_DNA"/>
</dbReference>
<evidence type="ECO:0000313" key="3">
    <source>
        <dbReference type="Proteomes" id="UP000015102"/>
    </source>
</evidence>
<feature type="region of interest" description="Disordered" evidence="1">
    <location>
        <begin position="82"/>
        <end position="108"/>
    </location>
</feature>
<dbReference type="AlphaFoldDB" id="T1GW99"/>
<proteinExistence type="predicted"/>
<evidence type="ECO:0000313" key="2">
    <source>
        <dbReference type="EnsemblMetazoa" id="MESCA008072-PA"/>
    </source>
</evidence>
<dbReference type="GO" id="GO:0005737">
    <property type="term" value="C:cytoplasm"/>
    <property type="evidence" value="ECO:0007669"/>
    <property type="project" value="TreeGrafter"/>
</dbReference>
<evidence type="ECO:0000256" key="1">
    <source>
        <dbReference type="SAM" id="MobiDB-lite"/>
    </source>
</evidence>
<dbReference type="HOGENOM" id="CLU_639828_0_0_1"/>
<reference evidence="2" key="2">
    <citation type="submission" date="2015-06" db="UniProtKB">
        <authorList>
            <consortium name="EnsemblMetazoa"/>
        </authorList>
    </citation>
    <scope>IDENTIFICATION</scope>
</reference>
<dbReference type="EMBL" id="CAQQ02199512">
    <property type="status" value="NOT_ANNOTATED_CDS"/>
    <property type="molecule type" value="Genomic_DNA"/>
</dbReference>
<reference evidence="3" key="1">
    <citation type="submission" date="2013-02" db="EMBL/GenBank/DDBJ databases">
        <authorList>
            <person name="Hughes D."/>
        </authorList>
    </citation>
    <scope>NUCLEOTIDE SEQUENCE</scope>
    <source>
        <strain>Durham</strain>
        <strain evidence="3">NC isolate 2 -- Noor lab</strain>
    </source>
</reference>
<protein>
    <submittedName>
        <fullName evidence="2">Uncharacterized protein</fullName>
    </submittedName>
</protein>
<accession>T1GW99</accession>
<sequence length="429" mass="47691">MRISIGILKGHCLLGKVAKRIGIATTDECNLFRIFTVSRMYITFYRKSKKVCRYGRVCSLESQVSTVMNPSPTRSILMLNGSPRGTPRHQALRARAEQNQRNQNRASTPSRILEEFNQMKKNGIPNSNSNNSITLQVTTNNGNGPNSIPSTKIFVQNSPVRSVITLENGKLMENSNVYIINNETTTNERGELIKRNVSSSCKTPLVKENSLSETEANSETCDSISMISESASPDLMETSKFTKNINNDQTMNNNRKLSLTIPQNGSNRSVGNLRYFEKNNKLNSHHSNHDLKNLRYESAGNLNLQKGMNNQSANILQKNMIAVGSEPNLAMKQNQPKDIKSNCIEKSVEKESMDRRLSGTNDELYNFPSLTDLSFNFTSLAAQKILQGVSLNSIDTLVELNIAANGKDKPQNVNNNTTTPAVCTDYGLV</sequence>
<dbReference type="GO" id="GO:0000977">
    <property type="term" value="F:RNA polymerase II transcription regulatory region sequence-specific DNA binding"/>
    <property type="evidence" value="ECO:0007669"/>
    <property type="project" value="TreeGrafter"/>
</dbReference>
<dbReference type="GO" id="GO:0006357">
    <property type="term" value="P:regulation of transcription by RNA polymerase II"/>
    <property type="evidence" value="ECO:0007669"/>
    <property type="project" value="InterPro"/>
</dbReference>
<dbReference type="PANTHER" id="PTHR22437:SF0">
    <property type="entry name" value="FI21431P1"/>
    <property type="match status" value="1"/>
</dbReference>
<dbReference type="STRING" id="36166.T1GW99"/>
<dbReference type="GO" id="GO:0005634">
    <property type="term" value="C:nucleus"/>
    <property type="evidence" value="ECO:0007669"/>
    <property type="project" value="TreeGrafter"/>
</dbReference>
<dbReference type="EMBL" id="CAQQ02199511">
    <property type="status" value="NOT_ANNOTATED_CDS"/>
    <property type="molecule type" value="Genomic_DNA"/>
</dbReference>
<organism evidence="2 3">
    <name type="scientific">Megaselia scalaris</name>
    <name type="common">Humpbacked fly</name>
    <name type="synonym">Phora scalaris</name>
    <dbReference type="NCBI Taxonomy" id="36166"/>
    <lineage>
        <taxon>Eukaryota</taxon>
        <taxon>Metazoa</taxon>
        <taxon>Ecdysozoa</taxon>
        <taxon>Arthropoda</taxon>
        <taxon>Hexapoda</taxon>
        <taxon>Insecta</taxon>
        <taxon>Pterygota</taxon>
        <taxon>Neoptera</taxon>
        <taxon>Endopterygota</taxon>
        <taxon>Diptera</taxon>
        <taxon>Brachycera</taxon>
        <taxon>Muscomorpha</taxon>
        <taxon>Platypezoidea</taxon>
        <taxon>Phoridae</taxon>
        <taxon>Megaseliini</taxon>
        <taxon>Megaselia</taxon>
    </lineage>
</organism>
<feature type="compositionally biased region" description="Polar residues" evidence="1">
    <location>
        <begin position="97"/>
        <end position="108"/>
    </location>
</feature>
<name>T1GW99_MEGSC</name>
<dbReference type="EMBL" id="CAQQ02199509">
    <property type="status" value="NOT_ANNOTATED_CDS"/>
    <property type="molecule type" value="Genomic_DNA"/>
</dbReference>
<dbReference type="InterPro" id="IPR040126">
    <property type="entry name" value="STOX1/2"/>
</dbReference>